<proteinExistence type="predicted"/>
<evidence type="ECO:0000313" key="2">
    <source>
        <dbReference type="Proteomes" id="UP001303889"/>
    </source>
</evidence>
<dbReference type="InterPro" id="IPR029052">
    <property type="entry name" value="Metallo-depent_PP-like"/>
</dbReference>
<dbReference type="SUPFAM" id="SSF56300">
    <property type="entry name" value="Metallo-dependent phosphatases"/>
    <property type="match status" value="1"/>
</dbReference>
<dbReference type="PANTHER" id="PTHR37844">
    <property type="entry name" value="SER/THR PROTEIN PHOSPHATASE SUPERFAMILY (AFU_ORTHOLOGUE AFUA_1G14840)"/>
    <property type="match status" value="1"/>
</dbReference>
<dbReference type="AlphaFoldDB" id="A0AAN6RPM4"/>
<comment type="caution">
    <text evidence="1">The sequence shown here is derived from an EMBL/GenBank/DDBJ whole genome shotgun (WGS) entry which is preliminary data.</text>
</comment>
<feature type="non-terminal residue" evidence="1">
    <location>
        <position position="166"/>
    </location>
</feature>
<dbReference type="PANTHER" id="PTHR37844:SF2">
    <property type="entry name" value="SER_THR PROTEIN PHOSPHATASE SUPERFAMILY (AFU_ORTHOLOGUE AFUA_1G14840)"/>
    <property type="match status" value="1"/>
</dbReference>
<protein>
    <recommendedName>
        <fullName evidence="3">Calcineurin-like phosphoesterase domain-containing protein</fullName>
    </recommendedName>
</protein>
<evidence type="ECO:0000313" key="1">
    <source>
        <dbReference type="EMBL" id="KAK3898787.1"/>
    </source>
</evidence>
<reference evidence="1" key="1">
    <citation type="journal article" date="2023" name="Mol. Phylogenet. Evol.">
        <title>Genome-scale phylogeny and comparative genomics of the fungal order Sordariales.</title>
        <authorList>
            <person name="Hensen N."/>
            <person name="Bonometti L."/>
            <person name="Westerberg I."/>
            <person name="Brannstrom I.O."/>
            <person name="Guillou S."/>
            <person name="Cros-Aarteil S."/>
            <person name="Calhoun S."/>
            <person name="Haridas S."/>
            <person name="Kuo A."/>
            <person name="Mondo S."/>
            <person name="Pangilinan J."/>
            <person name="Riley R."/>
            <person name="LaButti K."/>
            <person name="Andreopoulos B."/>
            <person name="Lipzen A."/>
            <person name="Chen C."/>
            <person name="Yan M."/>
            <person name="Daum C."/>
            <person name="Ng V."/>
            <person name="Clum A."/>
            <person name="Steindorff A."/>
            <person name="Ohm R.A."/>
            <person name="Martin F."/>
            <person name="Silar P."/>
            <person name="Natvig D.O."/>
            <person name="Lalanne C."/>
            <person name="Gautier V."/>
            <person name="Ament-Velasquez S.L."/>
            <person name="Kruys A."/>
            <person name="Hutchinson M.I."/>
            <person name="Powell A.J."/>
            <person name="Barry K."/>
            <person name="Miller A.N."/>
            <person name="Grigoriev I.V."/>
            <person name="Debuchy R."/>
            <person name="Gladieux P."/>
            <person name="Hiltunen Thoren M."/>
            <person name="Johannesson H."/>
        </authorList>
    </citation>
    <scope>NUCLEOTIDE SEQUENCE</scope>
    <source>
        <strain evidence="1">CBS 103.79</strain>
    </source>
</reference>
<sequence>MSPTPLQILSDLHLETHPSSTTFIYKQTAPHLALLGDIAPAASPALYTFLEAQLRRYWTVFFVPGNHEPWGASWPAARQRLRAFAERMEVLRAKSTIGRFVLLDRGRWEMPGGLVVLGCTLFSRVLEGEMGVVGSRMGDFQPGRIGGGWDVEEHVRVLEPAVKMGM</sequence>
<evidence type="ECO:0008006" key="3">
    <source>
        <dbReference type="Google" id="ProtNLM"/>
    </source>
</evidence>
<reference evidence="1" key="2">
    <citation type="submission" date="2023-05" db="EMBL/GenBank/DDBJ databases">
        <authorList>
            <consortium name="Lawrence Berkeley National Laboratory"/>
            <person name="Steindorff A."/>
            <person name="Hensen N."/>
            <person name="Bonometti L."/>
            <person name="Westerberg I."/>
            <person name="Brannstrom I.O."/>
            <person name="Guillou S."/>
            <person name="Cros-Aarteil S."/>
            <person name="Calhoun S."/>
            <person name="Haridas S."/>
            <person name="Kuo A."/>
            <person name="Mondo S."/>
            <person name="Pangilinan J."/>
            <person name="Riley R."/>
            <person name="Labutti K."/>
            <person name="Andreopoulos B."/>
            <person name="Lipzen A."/>
            <person name="Chen C."/>
            <person name="Yanf M."/>
            <person name="Daum C."/>
            <person name="Ng V."/>
            <person name="Clum A."/>
            <person name="Ohm R."/>
            <person name="Martin F."/>
            <person name="Silar P."/>
            <person name="Natvig D."/>
            <person name="Lalanne C."/>
            <person name="Gautier V."/>
            <person name="Ament-Velasquez S.L."/>
            <person name="Kruys A."/>
            <person name="Hutchinson M.I."/>
            <person name="Powell A.J."/>
            <person name="Barry K."/>
            <person name="Miller A.N."/>
            <person name="Grigoriev I.V."/>
            <person name="Debuchy R."/>
            <person name="Gladieux P."/>
            <person name="Thoren M.H."/>
            <person name="Johannesson H."/>
        </authorList>
    </citation>
    <scope>NUCLEOTIDE SEQUENCE</scope>
    <source>
        <strain evidence="1">CBS 103.79</strain>
    </source>
</reference>
<dbReference type="Proteomes" id="UP001303889">
    <property type="component" value="Unassembled WGS sequence"/>
</dbReference>
<accession>A0AAN6RPM4</accession>
<gene>
    <name evidence="1" type="ORF">C8A05DRAFT_37623</name>
</gene>
<dbReference type="EMBL" id="MU855881">
    <property type="protein sequence ID" value="KAK3898787.1"/>
    <property type="molecule type" value="Genomic_DNA"/>
</dbReference>
<keyword evidence="2" id="KW-1185">Reference proteome</keyword>
<organism evidence="1 2">
    <name type="scientific">Staphylotrichum tortipilum</name>
    <dbReference type="NCBI Taxonomy" id="2831512"/>
    <lineage>
        <taxon>Eukaryota</taxon>
        <taxon>Fungi</taxon>
        <taxon>Dikarya</taxon>
        <taxon>Ascomycota</taxon>
        <taxon>Pezizomycotina</taxon>
        <taxon>Sordariomycetes</taxon>
        <taxon>Sordariomycetidae</taxon>
        <taxon>Sordariales</taxon>
        <taxon>Chaetomiaceae</taxon>
        <taxon>Staphylotrichum</taxon>
    </lineage>
</organism>
<name>A0AAN6RPM4_9PEZI</name>